<evidence type="ECO:0000313" key="2">
    <source>
        <dbReference type="Proteomes" id="UP000070544"/>
    </source>
</evidence>
<accession>A0A139ATU9</accession>
<gene>
    <name evidence="1" type="ORF">M427DRAFT_41454</name>
</gene>
<reference evidence="1 2" key="1">
    <citation type="journal article" date="2015" name="Genome Biol. Evol.">
        <title>Phylogenomic analyses indicate that early fungi evolved digesting cell walls of algal ancestors of land plants.</title>
        <authorList>
            <person name="Chang Y."/>
            <person name="Wang S."/>
            <person name="Sekimoto S."/>
            <person name="Aerts A.L."/>
            <person name="Choi C."/>
            <person name="Clum A."/>
            <person name="LaButti K.M."/>
            <person name="Lindquist E.A."/>
            <person name="Yee Ngan C."/>
            <person name="Ohm R.A."/>
            <person name="Salamov A.A."/>
            <person name="Grigoriev I.V."/>
            <person name="Spatafora J.W."/>
            <person name="Berbee M.L."/>
        </authorList>
    </citation>
    <scope>NUCLEOTIDE SEQUENCE [LARGE SCALE GENOMIC DNA]</scope>
    <source>
        <strain evidence="1 2">JEL478</strain>
    </source>
</reference>
<sequence length="359" mass="37881">MMNSTPQSTVMDDEAYANSLCAAPFSSNVPSWHSRIETRAVESGLWRGRRVGGTGSGLGRGNGGGQRQWLRASADNNTPALDALIMLLLTAPPNDSRDDAFAQLSSLPPHTPAADKLVTLAQVNFLVIPLGVPHFPGMFISGQHNAAQGVVKVWIVDCHSVSTIVQVAPSTRFANSCVLLRDDGTCVKFYGGVVPRGTAAAATNLFGGATGATTNIALEAGHCRATMKATASEVPTPTLPPPQCPRVRSFLDLIRLIALHRDPFGATGATMLGRLFGGGKPGSAAHPLTAFPKRISYSATPTTRPLYPAPLLQQVLALGRWSNPPQLLPLSPLPPLFLRLHPLAASSRGVFDEATISSY</sequence>
<organism evidence="1 2">
    <name type="scientific">Gonapodya prolifera (strain JEL478)</name>
    <name type="common">Monoblepharis prolifera</name>
    <dbReference type="NCBI Taxonomy" id="1344416"/>
    <lineage>
        <taxon>Eukaryota</taxon>
        <taxon>Fungi</taxon>
        <taxon>Fungi incertae sedis</taxon>
        <taxon>Chytridiomycota</taxon>
        <taxon>Chytridiomycota incertae sedis</taxon>
        <taxon>Monoblepharidomycetes</taxon>
        <taxon>Monoblepharidales</taxon>
        <taxon>Gonapodyaceae</taxon>
        <taxon>Gonapodya</taxon>
    </lineage>
</organism>
<protein>
    <submittedName>
        <fullName evidence="1">Uncharacterized protein</fullName>
    </submittedName>
</protein>
<dbReference type="EMBL" id="KQ965736">
    <property type="protein sequence ID" value="KXS20124.1"/>
    <property type="molecule type" value="Genomic_DNA"/>
</dbReference>
<keyword evidence="2" id="KW-1185">Reference proteome</keyword>
<name>A0A139ATU9_GONPJ</name>
<dbReference type="Proteomes" id="UP000070544">
    <property type="component" value="Unassembled WGS sequence"/>
</dbReference>
<dbReference type="AlphaFoldDB" id="A0A139ATU9"/>
<evidence type="ECO:0000313" key="1">
    <source>
        <dbReference type="EMBL" id="KXS20124.1"/>
    </source>
</evidence>
<proteinExistence type="predicted"/>